<keyword evidence="3" id="KW-0238">DNA-binding</keyword>
<dbReference type="InterPro" id="IPR050950">
    <property type="entry name" value="HTH-type_LysR_regulators"/>
</dbReference>
<accession>A0A6N8F0X6</accession>
<reference evidence="6 7" key="1">
    <citation type="submission" date="2019-11" db="EMBL/GenBank/DDBJ databases">
        <title>Draft genome sequences of five Paenibacillus species of dairy origin.</title>
        <authorList>
            <person name="Olajide A.M."/>
            <person name="Chen S."/>
            <person name="Lapointe G."/>
        </authorList>
    </citation>
    <scope>NUCLEOTIDE SEQUENCE [LARGE SCALE GENOMIC DNA]</scope>
    <source>
        <strain evidence="6 7">3CT49</strain>
    </source>
</reference>
<dbReference type="InterPro" id="IPR036390">
    <property type="entry name" value="WH_DNA-bd_sf"/>
</dbReference>
<evidence type="ECO:0000313" key="7">
    <source>
        <dbReference type="Proteomes" id="UP000442469"/>
    </source>
</evidence>
<dbReference type="InterPro" id="IPR036388">
    <property type="entry name" value="WH-like_DNA-bd_sf"/>
</dbReference>
<dbReference type="GO" id="GO:0005829">
    <property type="term" value="C:cytosol"/>
    <property type="evidence" value="ECO:0007669"/>
    <property type="project" value="TreeGrafter"/>
</dbReference>
<dbReference type="SUPFAM" id="SSF53850">
    <property type="entry name" value="Periplasmic binding protein-like II"/>
    <property type="match status" value="1"/>
</dbReference>
<dbReference type="PRINTS" id="PR00039">
    <property type="entry name" value="HTHLYSR"/>
</dbReference>
<dbReference type="GO" id="GO:0003677">
    <property type="term" value="F:DNA binding"/>
    <property type="evidence" value="ECO:0007669"/>
    <property type="project" value="UniProtKB-KW"/>
</dbReference>
<protein>
    <submittedName>
        <fullName evidence="6">LysR family transcriptional regulator</fullName>
    </submittedName>
</protein>
<organism evidence="6 7">
    <name type="scientific">Paenibacillus macerans</name>
    <name type="common">Bacillus macerans</name>
    <dbReference type="NCBI Taxonomy" id="44252"/>
    <lineage>
        <taxon>Bacteria</taxon>
        <taxon>Bacillati</taxon>
        <taxon>Bacillota</taxon>
        <taxon>Bacilli</taxon>
        <taxon>Bacillales</taxon>
        <taxon>Paenibacillaceae</taxon>
        <taxon>Paenibacillus</taxon>
    </lineage>
</organism>
<evidence type="ECO:0000259" key="5">
    <source>
        <dbReference type="PROSITE" id="PS50931"/>
    </source>
</evidence>
<sequence length="299" mass="33728">MDWRRPYMDIRQLKYFVAIAEEGKITAAARRLHMAQPPLSKQLKGMEDELGVLLFERHKRKVSLTPEGEVLYQNAKQLLASFSELVTEMREMNKEAHGFISVGSSLYCAALMLSKMRRMREKYPDMQYKVWEGDPVRLGELIENREIEIAISSSPLPVKGLSSFRLPPDPLVLVIPKHWSLADREREAVGFQRIADLPLIVLRSASSDGMYGRIMKCFADLGEVPHILCECHDSAMLLSMVTGGFGAALLPKSVLDLSPPGNYKVLQITDCPLCSEPSVIYRSSGYLSKAAKEYMELFK</sequence>
<dbReference type="GO" id="GO:0003700">
    <property type="term" value="F:DNA-binding transcription factor activity"/>
    <property type="evidence" value="ECO:0007669"/>
    <property type="project" value="InterPro"/>
</dbReference>
<comment type="caution">
    <text evidence="6">The sequence shown here is derived from an EMBL/GenBank/DDBJ whole genome shotgun (WGS) entry which is preliminary data.</text>
</comment>
<keyword evidence="2" id="KW-0805">Transcription regulation</keyword>
<dbReference type="CDD" id="cd05466">
    <property type="entry name" value="PBP2_LTTR_substrate"/>
    <property type="match status" value="1"/>
</dbReference>
<evidence type="ECO:0000313" key="6">
    <source>
        <dbReference type="EMBL" id="MUG24573.1"/>
    </source>
</evidence>
<dbReference type="AlphaFoldDB" id="A0A6N8F0X6"/>
<dbReference type="Pfam" id="PF03466">
    <property type="entry name" value="LysR_substrate"/>
    <property type="match status" value="1"/>
</dbReference>
<evidence type="ECO:0000256" key="3">
    <source>
        <dbReference type="ARBA" id="ARBA00023125"/>
    </source>
</evidence>
<gene>
    <name evidence="6" type="ORF">GNQ08_19565</name>
</gene>
<dbReference type="OrthoDB" id="9803735at2"/>
<feature type="domain" description="HTH lysR-type" evidence="5">
    <location>
        <begin position="8"/>
        <end position="65"/>
    </location>
</feature>
<dbReference type="SUPFAM" id="SSF46785">
    <property type="entry name" value="Winged helix' DNA-binding domain"/>
    <property type="match status" value="1"/>
</dbReference>
<dbReference type="PANTHER" id="PTHR30419:SF28">
    <property type="entry name" value="HTH-TYPE TRANSCRIPTIONAL REGULATOR BSDA"/>
    <property type="match status" value="1"/>
</dbReference>
<dbReference type="Proteomes" id="UP000442469">
    <property type="component" value="Unassembled WGS sequence"/>
</dbReference>
<evidence type="ECO:0000256" key="2">
    <source>
        <dbReference type="ARBA" id="ARBA00023015"/>
    </source>
</evidence>
<name>A0A6N8F0X6_PAEMA</name>
<dbReference type="InterPro" id="IPR000847">
    <property type="entry name" value="LysR_HTH_N"/>
</dbReference>
<dbReference type="FunFam" id="1.10.10.10:FF:000001">
    <property type="entry name" value="LysR family transcriptional regulator"/>
    <property type="match status" value="1"/>
</dbReference>
<comment type="similarity">
    <text evidence="1">Belongs to the LysR transcriptional regulatory family.</text>
</comment>
<keyword evidence="4" id="KW-0804">Transcription</keyword>
<evidence type="ECO:0000256" key="4">
    <source>
        <dbReference type="ARBA" id="ARBA00023163"/>
    </source>
</evidence>
<proteinExistence type="inferred from homology"/>
<dbReference type="Gene3D" id="3.40.190.290">
    <property type="match status" value="1"/>
</dbReference>
<dbReference type="Gene3D" id="1.10.10.10">
    <property type="entry name" value="Winged helix-like DNA-binding domain superfamily/Winged helix DNA-binding domain"/>
    <property type="match status" value="1"/>
</dbReference>
<dbReference type="EMBL" id="WNZZ01000016">
    <property type="protein sequence ID" value="MUG24573.1"/>
    <property type="molecule type" value="Genomic_DNA"/>
</dbReference>
<evidence type="ECO:0000256" key="1">
    <source>
        <dbReference type="ARBA" id="ARBA00009437"/>
    </source>
</evidence>
<dbReference type="PANTHER" id="PTHR30419">
    <property type="entry name" value="HTH-TYPE TRANSCRIPTIONAL REGULATOR YBHD"/>
    <property type="match status" value="1"/>
</dbReference>
<dbReference type="InterPro" id="IPR005119">
    <property type="entry name" value="LysR_subst-bd"/>
</dbReference>
<dbReference type="Pfam" id="PF00126">
    <property type="entry name" value="HTH_1"/>
    <property type="match status" value="1"/>
</dbReference>
<dbReference type="PROSITE" id="PS50931">
    <property type="entry name" value="HTH_LYSR"/>
    <property type="match status" value="1"/>
</dbReference>